<keyword evidence="1" id="KW-0812">Transmembrane</keyword>
<dbReference type="AlphaFoldDB" id="A0AAI9XBQ5"/>
<feature type="transmembrane region" description="Helical" evidence="1">
    <location>
        <begin position="403"/>
        <end position="432"/>
    </location>
</feature>
<protein>
    <submittedName>
        <fullName evidence="2">Uncharacterized protein</fullName>
    </submittedName>
</protein>
<gene>
    <name evidence="2" type="ORF">VN97_g2978</name>
</gene>
<evidence type="ECO:0000313" key="2">
    <source>
        <dbReference type="EMBL" id="KAJ9490273.1"/>
    </source>
</evidence>
<reference evidence="2" key="2">
    <citation type="journal article" date="2016" name="Fungal Biol.">
        <title>Ochratoxin A production by Penicillium thymicola.</title>
        <authorList>
            <person name="Nguyen H.D.T."/>
            <person name="McMullin D.R."/>
            <person name="Ponomareva E."/>
            <person name="Riley R."/>
            <person name="Pomraning K.R."/>
            <person name="Baker S.E."/>
            <person name="Seifert K.A."/>
        </authorList>
    </citation>
    <scope>NUCLEOTIDE SEQUENCE</scope>
    <source>
        <strain evidence="2">DAOM 180753</strain>
    </source>
</reference>
<organism evidence="2 3">
    <name type="scientific">Penicillium thymicola</name>
    <dbReference type="NCBI Taxonomy" id="293382"/>
    <lineage>
        <taxon>Eukaryota</taxon>
        <taxon>Fungi</taxon>
        <taxon>Dikarya</taxon>
        <taxon>Ascomycota</taxon>
        <taxon>Pezizomycotina</taxon>
        <taxon>Eurotiomycetes</taxon>
        <taxon>Eurotiomycetidae</taxon>
        <taxon>Eurotiales</taxon>
        <taxon>Aspergillaceae</taxon>
        <taxon>Penicillium</taxon>
    </lineage>
</organism>
<keyword evidence="1" id="KW-1133">Transmembrane helix</keyword>
<reference evidence="2" key="1">
    <citation type="submission" date="2015-06" db="EMBL/GenBank/DDBJ databases">
        <authorList>
            <person name="Nguyen H."/>
        </authorList>
    </citation>
    <scope>NUCLEOTIDE SEQUENCE</scope>
    <source>
        <strain evidence="2">DAOM 180753</strain>
    </source>
</reference>
<keyword evidence="3" id="KW-1185">Reference proteome</keyword>
<dbReference type="EMBL" id="LACB01000061">
    <property type="protein sequence ID" value="KAJ9490273.1"/>
    <property type="molecule type" value="Genomic_DNA"/>
</dbReference>
<sequence length="441" mass="50202">MSLDIHLEAIELLFGLGISHVQQWPGMHVVCSHLERKFENLLREEFEVIWKILKRQRPSNAVEGWHWCLAVLRGTQSLQADESVSMEEIYHHLIKGNSAGFSGFEKDCALLAIFAVLCWASMTIDPDLEFGQTTETTGNDRQLLLRAKCGSGSGESHQVSLRQSARRPIKKVFRAIRGTLEDAGDDRATETDIIYESSVNCYSLFTIGRVRVKWVEDLTSHLAFDRQSRTLSVFCLPTFCVSSILQTQQLKVLSQVSSELLPSNFYTHSSTHDASSLYREVLLSYRLLFGQSSHSRDIASELLEQANKPSGEIDPFLLTICSASVTQSRFLRRFRKSRIPVELFPTSNIDLYNSLIESDTYSARDDFPHFGTRLLTVQQYNLKQQPSRIRDLWRDRRNPLQWYTFWAVLWVGGISIFLSIFQLAAAIVQAYYSAPTSTAVV</sequence>
<accession>A0AAI9XBQ5</accession>
<keyword evidence="1" id="KW-0472">Membrane</keyword>
<dbReference type="Proteomes" id="UP001227192">
    <property type="component" value="Unassembled WGS sequence"/>
</dbReference>
<name>A0AAI9XBQ5_PENTH</name>
<evidence type="ECO:0000256" key="1">
    <source>
        <dbReference type="SAM" id="Phobius"/>
    </source>
</evidence>
<comment type="caution">
    <text evidence="2">The sequence shown here is derived from an EMBL/GenBank/DDBJ whole genome shotgun (WGS) entry which is preliminary data.</text>
</comment>
<proteinExistence type="predicted"/>
<evidence type="ECO:0000313" key="3">
    <source>
        <dbReference type="Proteomes" id="UP001227192"/>
    </source>
</evidence>